<dbReference type="InterPro" id="IPR011761">
    <property type="entry name" value="ATP-grasp"/>
</dbReference>
<accession>A0ABS2VTF2</accession>
<evidence type="ECO:0000256" key="1">
    <source>
        <dbReference type="PROSITE-ProRule" id="PRU00409"/>
    </source>
</evidence>
<evidence type="ECO:0000313" key="4">
    <source>
        <dbReference type="EMBL" id="MBN0046404.1"/>
    </source>
</evidence>
<comment type="caution">
    <text evidence="4">The sequence shown here is derived from an EMBL/GenBank/DDBJ whole genome shotgun (WGS) entry which is preliminary data.</text>
</comment>
<gene>
    <name evidence="4" type="ORF">JS756_20310</name>
</gene>
<keyword evidence="1" id="KW-0547">Nucleotide-binding</keyword>
<sequence>MSQLDIRVPAVLLRIDPNPFHHGTLGAVRSLGRAGVEVHVIADGTASPVSRSQFARQFHLPPPPGAGAHDISAVLHRVAARIARPAVLIPMDDASAVAVGRLRDDLAPAYLLPDAPGTPAEHVADKAALAAVCAAADVPHPITLVPDSADQVARAVGRLGLPLVAKWSRPWLLPPGAGLRSTVLVGTEQRAKELYRRGDEAGSPLLLQEFLPPGRDRDWFCHGYADRSGALRGGGTGRKLAAWPRGAGLTAVGEWTPDQQLQALAERLVQRLGYRGILDLDFRRCGASGRHHLLDFNPRPGAQFRLFHDSAALDVVRALHLDLTHRPLPEGTPLPGRRFVVENYAPLAALRPAPGGLEHAWHAADDRAPGRALRGLWSRHVGRRALERLWRTPPLAASPAAAAPAGDAQLRVVRQASRPETSGTRRTELSDDEGPSSR</sequence>
<dbReference type="Gene3D" id="3.30.470.20">
    <property type="entry name" value="ATP-grasp fold, B domain"/>
    <property type="match status" value="1"/>
</dbReference>
<evidence type="ECO:0000313" key="5">
    <source>
        <dbReference type="Proteomes" id="UP000788262"/>
    </source>
</evidence>
<feature type="region of interest" description="Disordered" evidence="2">
    <location>
        <begin position="397"/>
        <end position="438"/>
    </location>
</feature>
<keyword evidence="1" id="KW-0067">ATP-binding</keyword>
<keyword evidence="5" id="KW-1185">Reference proteome</keyword>
<dbReference type="PROSITE" id="PS50975">
    <property type="entry name" value="ATP_GRASP"/>
    <property type="match status" value="1"/>
</dbReference>
<name>A0ABS2VTF2_STRAS</name>
<evidence type="ECO:0000256" key="2">
    <source>
        <dbReference type="SAM" id="MobiDB-lite"/>
    </source>
</evidence>
<organism evidence="4 5">
    <name type="scientific">Streptomyces actuosus</name>
    <dbReference type="NCBI Taxonomy" id="1885"/>
    <lineage>
        <taxon>Bacteria</taxon>
        <taxon>Bacillati</taxon>
        <taxon>Actinomycetota</taxon>
        <taxon>Actinomycetes</taxon>
        <taxon>Kitasatosporales</taxon>
        <taxon>Streptomycetaceae</taxon>
        <taxon>Streptomyces</taxon>
    </lineage>
</organism>
<dbReference type="EMBL" id="JAFFZS010000015">
    <property type="protein sequence ID" value="MBN0046404.1"/>
    <property type="molecule type" value="Genomic_DNA"/>
</dbReference>
<feature type="domain" description="ATP-grasp" evidence="3">
    <location>
        <begin position="130"/>
        <end position="324"/>
    </location>
</feature>
<proteinExistence type="predicted"/>
<dbReference type="Proteomes" id="UP000788262">
    <property type="component" value="Unassembled WGS sequence"/>
</dbReference>
<protein>
    <submittedName>
        <fullName evidence="4">ATP-grasp domain-containing protein</fullName>
    </submittedName>
</protein>
<dbReference type="SUPFAM" id="SSF56059">
    <property type="entry name" value="Glutathione synthetase ATP-binding domain-like"/>
    <property type="match status" value="1"/>
</dbReference>
<reference evidence="4 5" key="1">
    <citation type="submission" date="2021-02" db="EMBL/GenBank/DDBJ databases">
        <title>Whole genome sequencing of Streptomyces actuosus VRA1.</title>
        <authorList>
            <person name="Sen G."/>
            <person name="Sen A."/>
        </authorList>
    </citation>
    <scope>NUCLEOTIDE SEQUENCE [LARGE SCALE GENOMIC DNA]</scope>
    <source>
        <strain evidence="4 5">VRA1</strain>
    </source>
</reference>
<evidence type="ECO:0000259" key="3">
    <source>
        <dbReference type="PROSITE" id="PS50975"/>
    </source>
</evidence>